<keyword evidence="9" id="KW-0479">Metal-binding</keyword>
<gene>
    <name evidence="24" type="primary">folC</name>
    <name evidence="24" type="ORF">HF203_08400</name>
</gene>
<comment type="pathway">
    <text evidence="2">Cofactor biosynthesis; tetrahydrofolate biosynthesis; 7,8-dihydrofolate from 2-amino-4-hydroxy-6-hydroxymethyl-7,8-dihydropteridine diphosphate and 4-aminobenzoate: step 2/2.</text>
</comment>
<comment type="catalytic activity">
    <reaction evidence="19">
        <text>(6R)-5,10-methylenetetrahydrofolyl-(gamma-L-Glu)(n) + L-glutamate + ATP = (6R)-5,10-methylenetetrahydrofolyl-(gamma-L-Glu)(n+1) + ADP + phosphate + H(+)</text>
        <dbReference type="Rhea" id="RHEA:51912"/>
        <dbReference type="Rhea" id="RHEA-COMP:13257"/>
        <dbReference type="Rhea" id="RHEA-COMP:13258"/>
        <dbReference type="ChEBI" id="CHEBI:15378"/>
        <dbReference type="ChEBI" id="CHEBI:29985"/>
        <dbReference type="ChEBI" id="CHEBI:30616"/>
        <dbReference type="ChEBI" id="CHEBI:43474"/>
        <dbReference type="ChEBI" id="CHEBI:136572"/>
        <dbReference type="ChEBI" id="CHEBI:456216"/>
        <dbReference type="EC" id="6.3.2.17"/>
    </reaction>
</comment>
<dbReference type="GO" id="GO:0004326">
    <property type="term" value="F:tetrahydrofolylpolyglutamate synthase activity"/>
    <property type="evidence" value="ECO:0007669"/>
    <property type="project" value="UniProtKB-EC"/>
</dbReference>
<evidence type="ECO:0000256" key="13">
    <source>
        <dbReference type="ARBA" id="ARBA00022909"/>
    </source>
</evidence>
<proteinExistence type="inferred from homology"/>
<evidence type="ECO:0000256" key="19">
    <source>
        <dbReference type="ARBA" id="ARBA00049035"/>
    </source>
</evidence>
<comment type="caution">
    <text evidence="24">The sequence shown here is derived from an EMBL/GenBank/DDBJ whole genome shotgun (WGS) entry which is preliminary data.</text>
</comment>
<comment type="function">
    <text evidence="1">Functions in two distinct reactions of the de novo folate biosynthetic pathway. Catalyzes the addition of a glutamate residue to dihydropteroate (7,8-dihydropteroate or H2Pte) to form dihydrofolate (7,8-dihydrofolate monoglutamate or H2Pte-Glu). Also catalyzes successive additions of L-glutamate to tetrahydrofolate or 10-formyltetrahydrofolate or 5,10-methylenetetrahydrofolate, leading to folylpolyglutamate derivatives.</text>
</comment>
<evidence type="ECO:0000256" key="10">
    <source>
        <dbReference type="ARBA" id="ARBA00022741"/>
    </source>
</evidence>
<feature type="domain" description="Mur ligase central" evidence="23">
    <location>
        <begin position="47"/>
        <end position="261"/>
    </location>
</feature>
<evidence type="ECO:0000313" key="25">
    <source>
        <dbReference type="Proteomes" id="UP000740754"/>
    </source>
</evidence>
<evidence type="ECO:0000256" key="5">
    <source>
        <dbReference type="ARBA" id="ARBA00013023"/>
    </source>
</evidence>
<evidence type="ECO:0000256" key="14">
    <source>
        <dbReference type="ARBA" id="ARBA00030048"/>
    </source>
</evidence>
<evidence type="ECO:0000256" key="9">
    <source>
        <dbReference type="ARBA" id="ARBA00022723"/>
    </source>
</evidence>
<dbReference type="RefSeq" id="WP_168668609.1">
    <property type="nucleotide sequence ID" value="NZ_JAAXKX010000009.1"/>
</dbReference>
<evidence type="ECO:0000259" key="22">
    <source>
        <dbReference type="Pfam" id="PF02875"/>
    </source>
</evidence>
<sequence>MRFDTLQGWLDWQSRLHPQAMDLGLDRVAAVWQRLGHGAFACPVISVAGTNGKGSCVAMLEATALAAGYRCGAYGSPHLVRYNERIRIDGEPVDDAALIGAFDRIDQARGETSLTYFEFATLAALDLFARAGLDLVVLEVGLGGRLDAVNLIDADVAVVTSIGRDHTAWLGDSLEEIAVEKAGIFRAGRAAVIGQQDAPAALRATALEIGARPLQLGVEFARHAAESGWSWQGPDGRRYALALPAMRGDFQCDNAAAAIAALDALRERLPISRNALRQGLGRARLPGRFQVLSGPPSYLLDVAHNAPAAAALAANLRVFASRGQAVRVVLAMLSDKEPEALLAALADQVTHWYLTETEDARAMPRETLHARLLTAGLDEAACTLCVDPQEALASAAAASDAEDCVLVCGSFTTVGAALRLLGHG</sequence>
<dbReference type="EMBL" id="JAAXKX010000009">
    <property type="protein sequence ID" value="NKN33242.1"/>
    <property type="molecule type" value="Genomic_DNA"/>
</dbReference>
<dbReference type="InterPro" id="IPR004101">
    <property type="entry name" value="Mur_ligase_C"/>
</dbReference>
<comment type="pathway">
    <text evidence="3">Cofactor biosynthesis; tetrahydrofolylpolyglutamate biosynthesis.</text>
</comment>
<dbReference type="SUPFAM" id="SSF53244">
    <property type="entry name" value="MurD-like peptide ligases, peptide-binding domain"/>
    <property type="match status" value="1"/>
</dbReference>
<feature type="domain" description="Mur ligase C-terminal" evidence="22">
    <location>
        <begin position="287"/>
        <end position="411"/>
    </location>
</feature>
<dbReference type="PANTHER" id="PTHR11136">
    <property type="entry name" value="FOLYLPOLYGLUTAMATE SYNTHASE-RELATED"/>
    <property type="match status" value="1"/>
</dbReference>
<dbReference type="Gene3D" id="3.90.190.20">
    <property type="entry name" value="Mur ligase, C-terminal domain"/>
    <property type="match status" value="1"/>
</dbReference>
<protein>
    <recommendedName>
        <fullName evidence="7">Dihydrofolate synthase/folylpolyglutamate synthase</fullName>
        <ecNumber evidence="5">6.3.2.12</ecNumber>
        <ecNumber evidence="6">6.3.2.17</ecNumber>
    </recommendedName>
    <alternativeName>
        <fullName evidence="16">Folylpoly-gamma-glutamate synthetase-dihydrofolate synthetase</fullName>
    </alternativeName>
    <alternativeName>
        <fullName evidence="14">Folylpolyglutamate synthetase</fullName>
    </alternativeName>
    <alternativeName>
        <fullName evidence="15">Tetrahydrofolylpolyglutamate synthase</fullName>
    </alternativeName>
</protein>
<dbReference type="EC" id="6.3.2.17" evidence="6"/>
<comment type="catalytic activity">
    <reaction evidence="17">
        <text>(6S)-5,6,7,8-tetrahydrofolyl-(gamma-L-Glu)(n) + L-glutamate + ATP = (6S)-5,6,7,8-tetrahydrofolyl-(gamma-L-Glu)(n+1) + ADP + phosphate + H(+)</text>
        <dbReference type="Rhea" id="RHEA:10580"/>
        <dbReference type="Rhea" id="RHEA-COMP:14738"/>
        <dbReference type="Rhea" id="RHEA-COMP:14740"/>
        <dbReference type="ChEBI" id="CHEBI:15378"/>
        <dbReference type="ChEBI" id="CHEBI:29985"/>
        <dbReference type="ChEBI" id="CHEBI:30616"/>
        <dbReference type="ChEBI" id="CHEBI:43474"/>
        <dbReference type="ChEBI" id="CHEBI:141005"/>
        <dbReference type="ChEBI" id="CHEBI:456216"/>
        <dbReference type="EC" id="6.3.2.17"/>
    </reaction>
</comment>
<dbReference type="Gene3D" id="3.40.1190.10">
    <property type="entry name" value="Mur-like, catalytic domain"/>
    <property type="match status" value="1"/>
</dbReference>
<comment type="similarity">
    <text evidence="4 21">Belongs to the folylpolyglutamate synthase family.</text>
</comment>
<keyword evidence="11 21" id="KW-0067">ATP-binding</keyword>
<evidence type="ECO:0000256" key="16">
    <source>
        <dbReference type="ARBA" id="ARBA00032510"/>
    </source>
</evidence>
<evidence type="ECO:0000256" key="17">
    <source>
        <dbReference type="ARBA" id="ARBA00047493"/>
    </source>
</evidence>
<evidence type="ECO:0000256" key="4">
    <source>
        <dbReference type="ARBA" id="ARBA00008276"/>
    </source>
</evidence>
<keyword evidence="8 21" id="KW-0436">Ligase</keyword>
<reference evidence="24 25" key="1">
    <citation type="submission" date="2020-04" db="EMBL/GenBank/DDBJ databases">
        <title>Draft Whole-Genome sequence of Marichromatium bheemlicum DSM 18632, type strain.</title>
        <authorList>
            <person name="Kyndt J.A."/>
            <person name="Meyer T.E."/>
        </authorList>
    </citation>
    <scope>NUCLEOTIDE SEQUENCE [LARGE SCALE GENOMIC DNA]</scope>
    <source>
        <strain evidence="24 25">DSM 18632</strain>
    </source>
</reference>
<dbReference type="Pfam" id="PF02875">
    <property type="entry name" value="Mur_ligase_C"/>
    <property type="match status" value="1"/>
</dbReference>
<evidence type="ECO:0000256" key="6">
    <source>
        <dbReference type="ARBA" id="ARBA00013025"/>
    </source>
</evidence>
<dbReference type="InterPro" id="IPR013221">
    <property type="entry name" value="Mur_ligase_cen"/>
</dbReference>
<dbReference type="GO" id="GO:0008841">
    <property type="term" value="F:dihydrofolate synthase activity"/>
    <property type="evidence" value="ECO:0007669"/>
    <property type="project" value="UniProtKB-EC"/>
</dbReference>
<evidence type="ECO:0000256" key="2">
    <source>
        <dbReference type="ARBA" id="ARBA00004799"/>
    </source>
</evidence>
<keyword evidence="12" id="KW-0460">Magnesium</keyword>
<evidence type="ECO:0000256" key="8">
    <source>
        <dbReference type="ARBA" id="ARBA00022598"/>
    </source>
</evidence>
<comment type="catalytic activity">
    <reaction evidence="18">
        <text>10-formyltetrahydrofolyl-(gamma-L-Glu)(n) + L-glutamate + ATP = 10-formyltetrahydrofolyl-(gamma-L-Glu)(n+1) + ADP + phosphate + H(+)</text>
        <dbReference type="Rhea" id="RHEA:51904"/>
        <dbReference type="Rhea" id="RHEA-COMP:13088"/>
        <dbReference type="Rhea" id="RHEA-COMP:14300"/>
        <dbReference type="ChEBI" id="CHEBI:15378"/>
        <dbReference type="ChEBI" id="CHEBI:29985"/>
        <dbReference type="ChEBI" id="CHEBI:30616"/>
        <dbReference type="ChEBI" id="CHEBI:43474"/>
        <dbReference type="ChEBI" id="CHEBI:134413"/>
        <dbReference type="ChEBI" id="CHEBI:456216"/>
        <dbReference type="EC" id="6.3.2.17"/>
    </reaction>
</comment>
<keyword evidence="25" id="KW-1185">Reference proteome</keyword>
<comment type="catalytic activity">
    <reaction evidence="20">
        <text>7,8-dihydropteroate + L-glutamate + ATP = 7,8-dihydrofolate + ADP + phosphate + H(+)</text>
        <dbReference type="Rhea" id="RHEA:23584"/>
        <dbReference type="ChEBI" id="CHEBI:15378"/>
        <dbReference type="ChEBI" id="CHEBI:17839"/>
        <dbReference type="ChEBI" id="CHEBI:29985"/>
        <dbReference type="ChEBI" id="CHEBI:30616"/>
        <dbReference type="ChEBI" id="CHEBI:43474"/>
        <dbReference type="ChEBI" id="CHEBI:57451"/>
        <dbReference type="ChEBI" id="CHEBI:456216"/>
        <dbReference type="EC" id="6.3.2.12"/>
    </reaction>
</comment>
<evidence type="ECO:0000256" key="15">
    <source>
        <dbReference type="ARBA" id="ARBA00030592"/>
    </source>
</evidence>
<evidence type="ECO:0000256" key="18">
    <source>
        <dbReference type="ARBA" id="ARBA00047808"/>
    </source>
</evidence>
<dbReference type="Proteomes" id="UP000740754">
    <property type="component" value="Unassembled WGS sequence"/>
</dbReference>
<dbReference type="Pfam" id="PF08245">
    <property type="entry name" value="Mur_ligase_M"/>
    <property type="match status" value="1"/>
</dbReference>
<evidence type="ECO:0000256" key="12">
    <source>
        <dbReference type="ARBA" id="ARBA00022842"/>
    </source>
</evidence>
<dbReference type="EC" id="6.3.2.12" evidence="5"/>
<evidence type="ECO:0000256" key="3">
    <source>
        <dbReference type="ARBA" id="ARBA00005150"/>
    </source>
</evidence>
<name>A0ABX1I6Y0_9GAMM</name>
<dbReference type="InterPro" id="IPR001645">
    <property type="entry name" value="Folylpolyglutamate_synth"/>
</dbReference>
<evidence type="ECO:0000256" key="1">
    <source>
        <dbReference type="ARBA" id="ARBA00002714"/>
    </source>
</evidence>
<dbReference type="SUPFAM" id="SSF53623">
    <property type="entry name" value="MurD-like peptide ligases, catalytic domain"/>
    <property type="match status" value="1"/>
</dbReference>
<evidence type="ECO:0000256" key="20">
    <source>
        <dbReference type="ARBA" id="ARBA00049161"/>
    </source>
</evidence>
<dbReference type="NCBIfam" id="TIGR01499">
    <property type="entry name" value="folC"/>
    <property type="match status" value="1"/>
</dbReference>
<dbReference type="PIRSF" id="PIRSF001563">
    <property type="entry name" value="Folylpolyglu_synth"/>
    <property type="match status" value="1"/>
</dbReference>
<organism evidence="24 25">
    <name type="scientific">Marichromatium bheemlicum</name>
    <dbReference type="NCBI Taxonomy" id="365339"/>
    <lineage>
        <taxon>Bacteria</taxon>
        <taxon>Pseudomonadati</taxon>
        <taxon>Pseudomonadota</taxon>
        <taxon>Gammaproteobacteria</taxon>
        <taxon>Chromatiales</taxon>
        <taxon>Chromatiaceae</taxon>
        <taxon>Marichromatium</taxon>
    </lineage>
</organism>
<dbReference type="InterPro" id="IPR036565">
    <property type="entry name" value="Mur-like_cat_sf"/>
</dbReference>
<dbReference type="PANTHER" id="PTHR11136:SF0">
    <property type="entry name" value="DIHYDROFOLATE SYNTHETASE-RELATED"/>
    <property type="match status" value="1"/>
</dbReference>
<evidence type="ECO:0000256" key="7">
    <source>
        <dbReference type="ARBA" id="ARBA00019357"/>
    </source>
</evidence>
<keyword evidence="10 21" id="KW-0547">Nucleotide-binding</keyword>
<evidence type="ECO:0000256" key="11">
    <source>
        <dbReference type="ARBA" id="ARBA00022840"/>
    </source>
</evidence>
<evidence type="ECO:0000256" key="21">
    <source>
        <dbReference type="PIRNR" id="PIRNR001563"/>
    </source>
</evidence>
<accession>A0ABX1I6Y0</accession>
<evidence type="ECO:0000313" key="24">
    <source>
        <dbReference type="EMBL" id="NKN33242.1"/>
    </source>
</evidence>
<dbReference type="NCBIfam" id="NF008101">
    <property type="entry name" value="PRK10846.1"/>
    <property type="match status" value="1"/>
</dbReference>
<keyword evidence="13" id="KW-0289">Folate biosynthesis</keyword>
<evidence type="ECO:0000259" key="23">
    <source>
        <dbReference type="Pfam" id="PF08245"/>
    </source>
</evidence>
<dbReference type="InterPro" id="IPR036615">
    <property type="entry name" value="Mur_ligase_C_dom_sf"/>
</dbReference>